<feature type="domain" description="DUF7869" evidence="1">
    <location>
        <begin position="18"/>
        <end position="155"/>
    </location>
</feature>
<accession>A0A3N0XWY6</accession>
<dbReference type="OrthoDB" id="8705207at2759"/>
<reference evidence="2 3" key="1">
    <citation type="submission" date="2018-10" db="EMBL/GenBank/DDBJ databases">
        <title>Genome assembly for a Yunnan-Guizhou Plateau 3E fish, Anabarilius grahami (Regan), and its evolutionary and genetic applications.</title>
        <authorList>
            <person name="Jiang W."/>
        </authorList>
    </citation>
    <scope>NUCLEOTIDE SEQUENCE [LARGE SCALE GENOMIC DNA]</scope>
    <source>
        <strain evidence="2">AG-KIZ</strain>
        <tissue evidence="2">Muscle</tissue>
    </source>
</reference>
<evidence type="ECO:0000313" key="3">
    <source>
        <dbReference type="Proteomes" id="UP000281406"/>
    </source>
</evidence>
<comment type="caution">
    <text evidence="2">The sequence shown here is derived from an EMBL/GenBank/DDBJ whole genome shotgun (WGS) entry which is preliminary data.</text>
</comment>
<name>A0A3N0XWY6_ANAGA</name>
<dbReference type="PANTHER" id="PTHR34415">
    <property type="entry name" value="INTEGRASE CATALYTIC DOMAIN-CONTAINING PROTEIN"/>
    <property type="match status" value="1"/>
</dbReference>
<protein>
    <recommendedName>
        <fullName evidence="1">DUF7869 domain-containing protein</fullName>
    </recommendedName>
</protein>
<proteinExistence type="predicted"/>
<keyword evidence="3" id="KW-1185">Reference proteome</keyword>
<dbReference type="Pfam" id="PF25273">
    <property type="entry name" value="DUF7869"/>
    <property type="match status" value="1"/>
</dbReference>
<dbReference type="AlphaFoldDB" id="A0A3N0XWY6"/>
<organism evidence="2 3">
    <name type="scientific">Anabarilius grahami</name>
    <name type="common">Kanglang fish</name>
    <name type="synonym">Barilius grahami</name>
    <dbReference type="NCBI Taxonomy" id="495550"/>
    <lineage>
        <taxon>Eukaryota</taxon>
        <taxon>Metazoa</taxon>
        <taxon>Chordata</taxon>
        <taxon>Craniata</taxon>
        <taxon>Vertebrata</taxon>
        <taxon>Euteleostomi</taxon>
        <taxon>Actinopterygii</taxon>
        <taxon>Neopterygii</taxon>
        <taxon>Teleostei</taxon>
        <taxon>Ostariophysi</taxon>
        <taxon>Cypriniformes</taxon>
        <taxon>Xenocyprididae</taxon>
        <taxon>Xenocypridinae</taxon>
        <taxon>Xenocypridinae incertae sedis</taxon>
        <taxon>Anabarilius</taxon>
    </lineage>
</organism>
<dbReference type="InterPro" id="IPR057191">
    <property type="entry name" value="DUF7869"/>
</dbReference>
<sequence length="224" mass="25920">MQNQVLPKSPISQTFCSRQLYLYVFGVVRHRGCGQDQRKEDIHIFTWLESENKKDSNMVASALQYYLGSVVQHELRKHSILRLFSDSCYGQNKNISVLSMLFALRNQKFKDLSINYTFPVRGHSFLPPDRVFGRLEQEIKKDAILLPSEYLEIMERHGNLSNVRILEICGKVGCKQQYTGDFCYHSVLKCGKKWDTFKPAVAPRINCVKKEKKADVLKLLGKIE</sequence>
<evidence type="ECO:0000313" key="2">
    <source>
        <dbReference type="EMBL" id="ROJ94849.1"/>
    </source>
</evidence>
<evidence type="ECO:0000259" key="1">
    <source>
        <dbReference type="Pfam" id="PF25273"/>
    </source>
</evidence>
<dbReference type="EMBL" id="RJVU01058740">
    <property type="protein sequence ID" value="ROJ94849.1"/>
    <property type="molecule type" value="Genomic_DNA"/>
</dbReference>
<gene>
    <name evidence="2" type="ORF">DPX16_8053</name>
</gene>
<dbReference type="PANTHER" id="PTHR34415:SF1">
    <property type="entry name" value="INTEGRASE CATALYTIC DOMAIN-CONTAINING PROTEIN"/>
    <property type="match status" value="1"/>
</dbReference>
<dbReference type="Proteomes" id="UP000281406">
    <property type="component" value="Unassembled WGS sequence"/>
</dbReference>